<proteinExistence type="predicted"/>
<dbReference type="Proteomes" id="UP000187412">
    <property type="component" value="Unassembled WGS sequence"/>
</dbReference>
<gene>
    <name evidence="1" type="ORF">BSK56_28220</name>
</gene>
<evidence type="ECO:0000313" key="1">
    <source>
        <dbReference type="EMBL" id="OMD40843.1"/>
    </source>
</evidence>
<dbReference type="EMBL" id="MPTB01000049">
    <property type="protein sequence ID" value="OMD40843.1"/>
    <property type="molecule type" value="Genomic_DNA"/>
</dbReference>
<accession>A0ABX3GZQ4</accession>
<sequence>MPNLTSDTVLTLASNIVTRKEENSKYVVYNPATDELHVLSRLAYTILKLCEQPARVAEITGLVEESIPAFQCDQGRGEVNGLLQKLLKRGLLQAA</sequence>
<protein>
    <submittedName>
        <fullName evidence="1">Uncharacterized protein</fullName>
    </submittedName>
</protein>
<keyword evidence="2" id="KW-1185">Reference proteome</keyword>
<comment type="caution">
    <text evidence="1">The sequence shown here is derived from an EMBL/GenBank/DDBJ whole genome shotgun (WGS) entry which is preliminary data.</text>
</comment>
<dbReference type="InterPro" id="IPR008792">
    <property type="entry name" value="PQQD"/>
</dbReference>
<dbReference type="Gene3D" id="1.10.10.1150">
    <property type="entry name" value="Coenzyme PQQ synthesis protein D (PqqD)"/>
    <property type="match status" value="1"/>
</dbReference>
<organism evidence="1 2">
    <name type="scientific">Paenibacillus borealis</name>
    <dbReference type="NCBI Taxonomy" id="160799"/>
    <lineage>
        <taxon>Bacteria</taxon>
        <taxon>Bacillati</taxon>
        <taxon>Bacillota</taxon>
        <taxon>Bacilli</taxon>
        <taxon>Bacillales</taxon>
        <taxon>Paenibacillaceae</taxon>
        <taxon>Paenibacillus</taxon>
    </lineage>
</organism>
<dbReference type="RefSeq" id="WP_038598046.1">
    <property type="nucleotide sequence ID" value="NZ_MPTB01000049.1"/>
</dbReference>
<reference evidence="1 2" key="1">
    <citation type="submission" date="2016-10" db="EMBL/GenBank/DDBJ databases">
        <title>Paenibacillus species isolates.</title>
        <authorList>
            <person name="Beno S.M."/>
        </authorList>
    </citation>
    <scope>NUCLEOTIDE SEQUENCE [LARGE SCALE GENOMIC DNA]</scope>
    <source>
        <strain evidence="1 2">FSL H7-0744</strain>
    </source>
</reference>
<name>A0ABX3GZQ4_PAEBO</name>
<dbReference type="InterPro" id="IPR041881">
    <property type="entry name" value="PqqD_sf"/>
</dbReference>
<dbReference type="Pfam" id="PF05402">
    <property type="entry name" value="PqqD"/>
    <property type="match status" value="1"/>
</dbReference>
<evidence type="ECO:0000313" key="2">
    <source>
        <dbReference type="Proteomes" id="UP000187412"/>
    </source>
</evidence>